<evidence type="ECO:0000313" key="2">
    <source>
        <dbReference type="Proteomes" id="UP000605013"/>
    </source>
</evidence>
<dbReference type="Proteomes" id="UP000605013">
    <property type="component" value="Unassembled WGS sequence"/>
</dbReference>
<accession>A0ABS1WPW7</accession>
<keyword evidence="2" id="KW-1185">Reference proteome</keyword>
<proteinExistence type="predicted"/>
<reference evidence="1 2" key="1">
    <citation type="submission" date="2020-12" db="EMBL/GenBank/DDBJ databases">
        <title>Olleya sediminilitoris sp. nov., isolated from a tidal flat.</title>
        <authorList>
            <person name="Park S."/>
            <person name="Yoon J.-H."/>
        </authorList>
    </citation>
    <scope>NUCLEOTIDE SEQUENCE [LARGE SCALE GENOMIC DNA]</scope>
    <source>
        <strain evidence="1 2">YSTF-M6</strain>
    </source>
</reference>
<dbReference type="SUPFAM" id="SSF52266">
    <property type="entry name" value="SGNH hydrolase"/>
    <property type="match status" value="1"/>
</dbReference>
<name>A0ABS1WPW7_9FLAO</name>
<dbReference type="RefSeq" id="WP_203001664.1">
    <property type="nucleotide sequence ID" value="NZ_JAEMEF010000018.1"/>
</dbReference>
<gene>
    <name evidence="1" type="ORF">JAO71_15315</name>
</gene>
<dbReference type="PROSITE" id="PS51257">
    <property type="entry name" value="PROKAR_LIPOPROTEIN"/>
    <property type="match status" value="1"/>
</dbReference>
<dbReference type="Gene3D" id="3.40.50.1110">
    <property type="entry name" value="SGNH hydrolase"/>
    <property type="match status" value="1"/>
</dbReference>
<evidence type="ECO:0000313" key="1">
    <source>
        <dbReference type="EMBL" id="MBL7561168.1"/>
    </source>
</evidence>
<organism evidence="1 2">
    <name type="scientific">Olleya sediminilitoris</name>
    <dbReference type="NCBI Taxonomy" id="2795739"/>
    <lineage>
        <taxon>Bacteria</taxon>
        <taxon>Pseudomonadati</taxon>
        <taxon>Bacteroidota</taxon>
        <taxon>Flavobacteriia</taxon>
        <taxon>Flavobacteriales</taxon>
        <taxon>Flavobacteriaceae</taxon>
    </lineage>
</organism>
<dbReference type="InterPro" id="IPR036514">
    <property type="entry name" value="SGNH_hydro_sf"/>
</dbReference>
<sequence>MRNFLLIILTIAFTSCKSHKTQTSEEINVLFIGNSLTYFYDMPQTLQMMLNETHPNIKIDQSTLPGQSLSGHLSDIITSRTENGIRTRKKEEGETSETEIKIAEKKWDVIILQTGTVSVLIPENRDLKVNKAISDIKKLVSNPKCKFILFNTWPSKNEYPEQYCYPSRMIDKSIEKDRCCSPTLENLEQETKLINESYDLVAQKNSLLKSDNGNKFYEVLTKHPEIELYEDDSHPNKYGAFLNACIFYQMLTYKKASELKYNGEIGPKTAELLKQVAE</sequence>
<protein>
    <submittedName>
        <fullName evidence="1">DUF4886 domain-containing protein</fullName>
    </submittedName>
</protein>
<dbReference type="EMBL" id="JAEMEF010000018">
    <property type="protein sequence ID" value="MBL7561168.1"/>
    <property type="molecule type" value="Genomic_DNA"/>
</dbReference>
<comment type="caution">
    <text evidence="1">The sequence shown here is derived from an EMBL/GenBank/DDBJ whole genome shotgun (WGS) entry which is preliminary data.</text>
</comment>